<evidence type="ECO:0000256" key="1">
    <source>
        <dbReference type="SAM" id="MobiDB-lite"/>
    </source>
</evidence>
<dbReference type="AlphaFoldDB" id="A0A1S7LKY3"/>
<sequence length="130" mass="14425">MLFLLLAAVGLYWHHQMKARERAVAIAAQVCRQVQATFLDGSAYLTSMKLTRREDHSGWSLRRIHGFRYTLGDGRVYEGLIIQLGDVLEQVLLESEQVEQESVPLDELADGATKRPPRGGGGGCCGNKCH</sequence>
<dbReference type="EMBL" id="LO017727">
    <property type="protein sequence ID" value="CRH06809.1"/>
    <property type="molecule type" value="Genomic_DNA"/>
</dbReference>
<accession>A0A1S7LKY3</accession>
<gene>
    <name evidence="2" type="ORF">MAGMO_2654</name>
</gene>
<dbReference type="Pfam" id="PF11743">
    <property type="entry name" value="DUF3301"/>
    <property type="match status" value="1"/>
</dbReference>
<organism evidence="2">
    <name type="scientific">Magnetococcus massalia (strain MO-1)</name>
    <dbReference type="NCBI Taxonomy" id="451514"/>
    <lineage>
        <taxon>Bacteria</taxon>
        <taxon>Pseudomonadati</taxon>
        <taxon>Pseudomonadota</taxon>
        <taxon>Magnetococcia</taxon>
        <taxon>Magnetococcales</taxon>
        <taxon>Magnetococcaceae</taxon>
        <taxon>Magnetococcus</taxon>
    </lineage>
</organism>
<evidence type="ECO:0008006" key="3">
    <source>
        <dbReference type="Google" id="ProtNLM"/>
    </source>
</evidence>
<feature type="compositionally biased region" description="Gly residues" evidence="1">
    <location>
        <begin position="118"/>
        <end position="130"/>
    </location>
</feature>
<proteinExistence type="predicted"/>
<evidence type="ECO:0000313" key="2">
    <source>
        <dbReference type="EMBL" id="CRH06809.1"/>
    </source>
</evidence>
<feature type="region of interest" description="Disordered" evidence="1">
    <location>
        <begin position="103"/>
        <end position="130"/>
    </location>
</feature>
<dbReference type="InterPro" id="IPR021732">
    <property type="entry name" value="DUF3301"/>
</dbReference>
<name>A0A1S7LKY3_MAGMO</name>
<reference evidence="2" key="1">
    <citation type="submission" date="2015-04" db="EMBL/GenBank/DDBJ databases">
        <authorList>
            <person name="Syromyatnikov M.Y."/>
            <person name="Popov V.N."/>
        </authorList>
    </citation>
    <scope>NUCLEOTIDE SEQUENCE</scope>
    <source>
        <strain evidence="2">MO-1</strain>
    </source>
</reference>
<protein>
    <recommendedName>
        <fullName evidence="3">DUF3301 domain-containing protein</fullName>
    </recommendedName>
</protein>